<dbReference type="InterPro" id="IPR038765">
    <property type="entry name" value="Papain-like_cys_pep_sf"/>
</dbReference>
<proteinExistence type="predicted"/>
<dbReference type="eggNOG" id="KOG1864">
    <property type="taxonomic scope" value="Eukaryota"/>
</dbReference>
<dbReference type="InterPro" id="IPR001394">
    <property type="entry name" value="Peptidase_C19_UCH"/>
</dbReference>
<evidence type="ECO:0000259" key="3">
    <source>
        <dbReference type="PROSITE" id="PS50802"/>
    </source>
</evidence>
<dbReference type="OrthoDB" id="5813749at2759"/>
<organism evidence="5">
    <name type="scientific">Caenorhabditis brenneri</name>
    <name type="common">Nematode worm</name>
    <dbReference type="NCBI Taxonomy" id="135651"/>
    <lineage>
        <taxon>Eukaryota</taxon>
        <taxon>Metazoa</taxon>
        <taxon>Ecdysozoa</taxon>
        <taxon>Nematoda</taxon>
        <taxon>Chromadorea</taxon>
        <taxon>Rhabditida</taxon>
        <taxon>Rhabditina</taxon>
        <taxon>Rhabditomorpha</taxon>
        <taxon>Rhabditoidea</taxon>
        <taxon>Rhabditidae</taxon>
        <taxon>Peloderinae</taxon>
        <taxon>Caenorhabditis</taxon>
    </lineage>
</organism>
<dbReference type="InParanoid" id="G0NXY5"/>
<dbReference type="Gene3D" id="3.90.70.80">
    <property type="match status" value="1"/>
</dbReference>
<dbReference type="STRING" id="135651.G0NXY5"/>
<evidence type="ECO:0000259" key="2">
    <source>
        <dbReference type="PROSITE" id="PS50235"/>
    </source>
</evidence>
<dbReference type="InterPro" id="IPR003323">
    <property type="entry name" value="OTU_dom"/>
</dbReference>
<protein>
    <recommendedName>
        <fullName evidence="6">USP domain-containing protein</fullName>
    </recommendedName>
</protein>
<dbReference type="EMBL" id="GL379975">
    <property type="protein sequence ID" value="EGT39706.1"/>
    <property type="molecule type" value="Genomic_DNA"/>
</dbReference>
<dbReference type="CDD" id="cd02257">
    <property type="entry name" value="Peptidase_C19"/>
    <property type="match status" value="1"/>
</dbReference>
<reference evidence="5" key="1">
    <citation type="submission" date="2011-07" db="EMBL/GenBank/DDBJ databases">
        <authorList>
            <consortium name="Caenorhabditis brenneri Sequencing and Analysis Consortium"/>
            <person name="Wilson R.K."/>
        </authorList>
    </citation>
    <scope>NUCLEOTIDE SEQUENCE [LARGE SCALE GENOMIC DNA]</scope>
    <source>
        <strain evidence="5">PB2801</strain>
    </source>
</reference>
<keyword evidence="5" id="KW-1185">Reference proteome</keyword>
<feature type="region of interest" description="Disordered" evidence="1">
    <location>
        <begin position="491"/>
        <end position="560"/>
    </location>
</feature>
<sequence length="628" mass="72144">MQAISSCPSIVSRCTQLRRLYPKKLLPSFAQNFDGTSVNLSEAHKVVEGVIWLISILLNKSEENVVLSDDKAEMLLKNVRRRMGKIARRFDNDEQHDAHDYLMQVFRCFDEVMTGDVEKDRQRKRAGILGNSSLHLNPNIAVRFKTEQSLYCPTCKKENFNTSIHEMLQVPLRYEKSTTLCDLLKTSFQGHTLERKCPQCECPVAYARDRIITFPQCLIMNLQRYRNIYQKNNSKVKVPMKLETSRFSSFSLISFDFNGNFMELNTRDELACKSDDIRRLGVKNITGGINNESGTPKLLGGAGDAESGSDDDCEILAEKVKFSFNFKLITHRKSVLEMVGKMDITANEESIKQHLKTLQRSPAMELDKKDEPGTTIKIETDGNCFFRAISWCLTGTQKYHKKVRKATVNYMKNSKQLLENSCNGDYEIHVRNMEYDQEWATECEIAAIANLLKVNIYTYLPTGWNCQTPKECVPTNIGSIYLNNQEEHYEPVVSLKKSPEQPKELKSHKRKPLDDDDDQDSEDIKKGRKVDGDPSEEKKPDESSSRKNPRRSCNEKTKQNSNSIQYNLVAVVCHEGQSLDNGHYYAYIKDMFSESWHFSSDKTFRPASEEDVIDEVAPKAYLLFYDRQ</sequence>
<dbReference type="PROSITE" id="PS50235">
    <property type="entry name" value="USP_3"/>
    <property type="match status" value="1"/>
</dbReference>
<dbReference type="PROSITE" id="PS00973">
    <property type="entry name" value="USP_2"/>
    <property type="match status" value="1"/>
</dbReference>
<accession>G0NXY5</accession>
<dbReference type="PANTHER" id="PTHR12419:SF7">
    <property type="entry name" value="OTU DOMAIN-CONTAINING PROTEIN 3"/>
    <property type="match status" value="1"/>
</dbReference>
<dbReference type="GO" id="GO:0016579">
    <property type="term" value="P:protein deubiquitination"/>
    <property type="evidence" value="ECO:0007669"/>
    <property type="project" value="InterPro"/>
</dbReference>
<evidence type="ECO:0008006" key="6">
    <source>
        <dbReference type="Google" id="ProtNLM"/>
    </source>
</evidence>
<dbReference type="Proteomes" id="UP000008068">
    <property type="component" value="Unassembled WGS sequence"/>
</dbReference>
<evidence type="ECO:0000313" key="5">
    <source>
        <dbReference type="Proteomes" id="UP000008068"/>
    </source>
</evidence>
<evidence type="ECO:0000313" key="4">
    <source>
        <dbReference type="EMBL" id="EGT39706.1"/>
    </source>
</evidence>
<dbReference type="InterPro" id="IPR028889">
    <property type="entry name" value="USP"/>
</dbReference>
<dbReference type="InterPro" id="IPR018200">
    <property type="entry name" value="USP_CS"/>
</dbReference>
<dbReference type="AlphaFoldDB" id="G0NXY5"/>
<dbReference type="PROSITE" id="PS50802">
    <property type="entry name" value="OTU"/>
    <property type="match status" value="1"/>
</dbReference>
<name>G0NXY5_CAEBE</name>
<dbReference type="PANTHER" id="PTHR12419">
    <property type="entry name" value="OTU DOMAIN CONTAINING PROTEIN"/>
    <property type="match status" value="1"/>
</dbReference>
<dbReference type="Gene3D" id="3.90.70.10">
    <property type="entry name" value="Cysteine proteinases"/>
    <property type="match status" value="2"/>
</dbReference>
<dbReference type="HOGENOM" id="CLU_013168_0_0_1"/>
<feature type="domain" description="USP" evidence="2">
    <location>
        <begin position="28"/>
        <end position="628"/>
    </location>
</feature>
<dbReference type="SUPFAM" id="SSF54001">
    <property type="entry name" value="Cysteine proteinases"/>
    <property type="match status" value="2"/>
</dbReference>
<dbReference type="FunCoup" id="G0NXY5">
    <property type="interactions" value="946"/>
</dbReference>
<dbReference type="Pfam" id="PF02338">
    <property type="entry name" value="OTU"/>
    <property type="match status" value="1"/>
</dbReference>
<gene>
    <name evidence="4" type="ORF">CAEBREN_32430</name>
</gene>
<dbReference type="CDD" id="cd22755">
    <property type="entry name" value="OTU_CeDUB-like"/>
    <property type="match status" value="1"/>
</dbReference>
<evidence type="ECO:0000256" key="1">
    <source>
        <dbReference type="SAM" id="MobiDB-lite"/>
    </source>
</evidence>
<feature type="compositionally biased region" description="Basic and acidic residues" evidence="1">
    <location>
        <begin position="522"/>
        <end position="545"/>
    </location>
</feature>
<dbReference type="InterPro" id="IPR050704">
    <property type="entry name" value="Peptidase_C85-like"/>
</dbReference>
<dbReference type="GO" id="GO:0004843">
    <property type="term" value="F:cysteine-type deubiquitinase activity"/>
    <property type="evidence" value="ECO:0007669"/>
    <property type="project" value="InterPro"/>
</dbReference>
<feature type="domain" description="OTU" evidence="3">
    <location>
        <begin position="373"/>
        <end position="495"/>
    </location>
</feature>
<dbReference type="Pfam" id="PF00443">
    <property type="entry name" value="UCH"/>
    <property type="match status" value="2"/>
</dbReference>